<reference evidence="3" key="1">
    <citation type="submission" date="2016-10" db="EMBL/GenBank/DDBJ databases">
        <authorList>
            <person name="Varghese N."/>
            <person name="Submissions S."/>
        </authorList>
    </citation>
    <scope>NUCLEOTIDE SEQUENCE [LARGE SCALE GENOMIC DNA]</scope>
    <source>
        <strain evidence="3">SP</strain>
    </source>
</reference>
<name>A0A1H3QE86_9BACI</name>
<gene>
    <name evidence="2" type="ORF">SAMN05421736_106124</name>
</gene>
<evidence type="ECO:0000313" key="2">
    <source>
        <dbReference type="EMBL" id="SDZ11325.1"/>
    </source>
</evidence>
<dbReference type="AlphaFoldDB" id="A0A1H3QE86"/>
<sequence>MSSDEEERHNFDNVKKDTYRRSVLGCLLSILLVFLIPIAFIVVVFISSINQEQFITESASPNNLEKITVIQKGGGFLHRGSTLILESSGNSIKVPIHEGASLLDYEVQVSWKSDEEAVISILQEYEVSFKKSRNGFEKSFKVVKN</sequence>
<keyword evidence="1" id="KW-0812">Transmembrane</keyword>
<dbReference type="EMBL" id="FNPI01000006">
    <property type="protein sequence ID" value="SDZ11325.1"/>
    <property type="molecule type" value="Genomic_DNA"/>
</dbReference>
<dbReference type="OrthoDB" id="2858028at2"/>
<evidence type="ECO:0000313" key="3">
    <source>
        <dbReference type="Proteomes" id="UP000198935"/>
    </source>
</evidence>
<keyword evidence="1" id="KW-0472">Membrane</keyword>
<keyword evidence="3" id="KW-1185">Reference proteome</keyword>
<proteinExistence type="predicted"/>
<organism evidence="2 3">
    <name type="scientific">Evansella caseinilytica</name>
    <dbReference type="NCBI Taxonomy" id="1503961"/>
    <lineage>
        <taxon>Bacteria</taxon>
        <taxon>Bacillati</taxon>
        <taxon>Bacillota</taxon>
        <taxon>Bacilli</taxon>
        <taxon>Bacillales</taxon>
        <taxon>Bacillaceae</taxon>
        <taxon>Evansella</taxon>
    </lineage>
</organism>
<keyword evidence="1" id="KW-1133">Transmembrane helix</keyword>
<feature type="transmembrane region" description="Helical" evidence="1">
    <location>
        <begin position="23"/>
        <end position="46"/>
    </location>
</feature>
<accession>A0A1H3QE86</accession>
<evidence type="ECO:0000256" key="1">
    <source>
        <dbReference type="SAM" id="Phobius"/>
    </source>
</evidence>
<dbReference type="Proteomes" id="UP000198935">
    <property type="component" value="Unassembled WGS sequence"/>
</dbReference>
<protein>
    <submittedName>
        <fullName evidence="2">Uncharacterized protein</fullName>
    </submittedName>
</protein>